<evidence type="ECO:0000313" key="2">
    <source>
        <dbReference type="EMBL" id="MBP3959924.1"/>
    </source>
</evidence>
<sequence length="142" mass="16093">MTAYRCTFEPKLVGDYTLVFAAAPVWVEERNKFFEDAVRVNLHVEQGLGWATSHQASPFGLAPMTRPYGLREKSVLQARLPLPKPERSHLAELEAYNAEPRRRFRPRSSSPQSSGPTTAGWRRRHCTTRGGGFCRPRSPSRP</sequence>
<feature type="compositionally biased region" description="Low complexity" evidence="1">
    <location>
        <begin position="107"/>
        <end position="116"/>
    </location>
</feature>
<evidence type="ECO:0000256" key="1">
    <source>
        <dbReference type="SAM" id="MobiDB-lite"/>
    </source>
</evidence>
<dbReference type="RefSeq" id="WP_210660819.1">
    <property type="nucleotide sequence ID" value="NZ_JAGKQQ010000001.1"/>
</dbReference>
<name>A0ABS5C1Q2_9BACT</name>
<feature type="region of interest" description="Disordered" evidence="1">
    <location>
        <begin position="81"/>
        <end position="142"/>
    </location>
</feature>
<evidence type="ECO:0000313" key="3">
    <source>
        <dbReference type="Proteomes" id="UP000676565"/>
    </source>
</evidence>
<organism evidence="2 3">
    <name type="scientific">Gemmata palustris</name>
    <dbReference type="NCBI Taxonomy" id="2822762"/>
    <lineage>
        <taxon>Bacteria</taxon>
        <taxon>Pseudomonadati</taxon>
        <taxon>Planctomycetota</taxon>
        <taxon>Planctomycetia</taxon>
        <taxon>Gemmatales</taxon>
        <taxon>Gemmataceae</taxon>
        <taxon>Gemmata</taxon>
    </lineage>
</organism>
<reference evidence="2 3" key="1">
    <citation type="submission" date="2021-04" db="EMBL/GenBank/DDBJ databases">
        <authorList>
            <person name="Ivanova A."/>
        </authorList>
    </citation>
    <scope>NUCLEOTIDE SEQUENCE [LARGE SCALE GENOMIC DNA]</scope>
    <source>
        <strain evidence="2 3">G18</strain>
    </source>
</reference>
<dbReference type="EMBL" id="JAGKQQ010000001">
    <property type="protein sequence ID" value="MBP3959924.1"/>
    <property type="molecule type" value="Genomic_DNA"/>
</dbReference>
<accession>A0ABS5C1Q2</accession>
<gene>
    <name evidence="2" type="ORF">J8F10_32165</name>
</gene>
<protein>
    <submittedName>
        <fullName evidence="2">Uncharacterized protein</fullName>
    </submittedName>
</protein>
<proteinExistence type="predicted"/>
<comment type="caution">
    <text evidence="2">The sequence shown here is derived from an EMBL/GenBank/DDBJ whole genome shotgun (WGS) entry which is preliminary data.</text>
</comment>
<keyword evidence="3" id="KW-1185">Reference proteome</keyword>
<dbReference type="Proteomes" id="UP000676565">
    <property type="component" value="Unassembled WGS sequence"/>
</dbReference>